<proteinExistence type="predicted"/>
<organism evidence="3 4">
    <name type="scientific">Halovenus rubra</name>
    <dbReference type="NCBI Taxonomy" id="869890"/>
    <lineage>
        <taxon>Archaea</taxon>
        <taxon>Methanobacteriati</taxon>
        <taxon>Methanobacteriota</taxon>
        <taxon>Stenosarchaea group</taxon>
        <taxon>Halobacteria</taxon>
        <taxon>Halobacteriales</taxon>
        <taxon>Haloarculaceae</taxon>
        <taxon>Halovenus</taxon>
    </lineage>
</organism>
<evidence type="ECO:0000313" key="4">
    <source>
        <dbReference type="Proteomes" id="UP001596414"/>
    </source>
</evidence>
<feature type="compositionally biased region" description="Polar residues" evidence="1">
    <location>
        <begin position="81"/>
        <end position="94"/>
    </location>
</feature>
<feature type="transmembrane region" description="Helical" evidence="2">
    <location>
        <begin position="7"/>
        <end position="26"/>
    </location>
</feature>
<gene>
    <name evidence="3" type="ORF">ACFQJ7_07635</name>
</gene>
<feature type="transmembrane region" description="Helical" evidence="2">
    <location>
        <begin position="32"/>
        <end position="52"/>
    </location>
</feature>
<evidence type="ECO:0000256" key="2">
    <source>
        <dbReference type="SAM" id="Phobius"/>
    </source>
</evidence>
<feature type="region of interest" description="Disordered" evidence="1">
    <location>
        <begin position="77"/>
        <end position="178"/>
    </location>
</feature>
<keyword evidence="2" id="KW-1133">Transmembrane helix</keyword>
<accession>A0ABD5XC04</accession>
<protein>
    <submittedName>
        <fullName evidence="3">Uncharacterized protein</fullName>
    </submittedName>
</protein>
<dbReference type="EMBL" id="JBHSZQ010000011">
    <property type="protein sequence ID" value="MFC7125912.1"/>
    <property type="molecule type" value="Genomic_DNA"/>
</dbReference>
<dbReference type="Proteomes" id="UP001596414">
    <property type="component" value="Unassembled WGS sequence"/>
</dbReference>
<dbReference type="AlphaFoldDB" id="A0ABD5XC04"/>
<name>A0ABD5XC04_9EURY</name>
<keyword evidence="2" id="KW-0472">Membrane</keyword>
<comment type="caution">
    <text evidence="3">The sequence shown here is derived from an EMBL/GenBank/DDBJ whole genome shotgun (WGS) entry which is preliminary data.</text>
</comment>
<reference evidence="3 4" key="1">
    <citation type="journal article" date="2014" name="Int. J. Syst. Evol. Microbiol.">
        <title>Complete genome sequence of Corynebacterium casei LMG S-19264T (=DSM 44701T), isolated from a smear-ripened cheese.</title>
        <authorList>
            <consortium name="US DOE Joint Genome Institute (JGI-PGF)"/>
            <person name="Walter F."/>
            <person name="Albersmeier A."/>
            <person name="Kalinowski J."/>
            <person name="Ruckert C."/>
        </authorList>
    </citation>
    <scope>NUCLEOTIDE SEQUENCE [LARGE SCALE GENOMIC DNA]</scope>
    <source>
        <strain evidence="3 4">CGMCC 4.7215</strain>
    </source>
</reference>
<evidence type="ECO:0000313" key="3">
    <source>
        <dbReference type="EMBL" id="MFC7125912.1"/>
    </source>
</evidence>
<keyword evidence="2" id="KW-0812">Transmembrane</keyword>
<evidence type="ECO:0000256" key="1">
    <source>
        <dbReference type="SAM" id="MobiDB-lite"/>
    </source>
</evidence>
<feature type="compositionally biased region" description="Low complexity" evidence="1">
    <location>
        <begin position="95"/>
        <end position="149"/>
    </location>
</feature>
<dbReference type="RefSeq" id="WP_267638061.1">
    <property type="nucleotide sequence ID" value="NZ_JAODIY010000011.1"/>
</dbReference>
<sequence>MNRETLIAVGGLNVAFVVAVASGILLTPLAGAGIGTFGLVTVGVVVVLYRHITRLQTQQKALEQQVEQQQKKTTSYRRQFEQTQNQLETVKQEISTATEDSSSAETTESTGDTAAETTPSSTPTSRSASQETDTTTSSHKTKSQSQTASVGTTQHSDSSMEGGTQRQTEVQSTDSSATSLASVVESSWEAVETQSVVLEIIDSRRLRTDGEQLESTLQNLIQAVVGSHTETGQRTNQVFTSKAIALRAQDRNPESDITLENDGGYTPQRETARRQVVRVGTTENGIYLDCTASLLGNEPTSQTKDALVTSQQRAELETIQQQVANCGWTLGVSKREGGHRIQIEQVSHA</sequence>
<feature type="compositionally biased region" description="Polar residues" evidence="1">
    <location>
        <begin position="150"/>
        <end position="178"/>
    </location>
</feature>